<gene>
    <name evidence="6" type="ORF">GH714_026899</name>
</gene>
<dbReference type="PANTHER" id="PTHR36766:SF38">
    <property type="entry name" value="DISEASE RESISTANCE PROTEIN RGA3"/>
    <property type="match status" value="1"/>
</dbReference>
<evidence type="ECO:0000256" key="3">
    <source>
        <dbReference type="ARBA" id="ARBA00022821"/>
    </source>
</evidence>
<comment type="caution">
    <text evidence="6">The sequence shown here is derived from an EMBL/GenBank/DDBJ whole genome shotgun (WGS) entry which is preliminary data.</text>
</comment>
<evidence type="ECO:0000256" key="4">
    <source>
        <dbReference type="ARBA" id="ARBA00022840"/>
    </source>
</evidence>
<dbReference type="Proteomes" id="UP000467840">
    <property type="component" value="Chromosome 10"/>
</dbReference>
<name>A0A6A6N6W6_HEVBR</name>
<reference evidence="6 7" key="1">
    <citation type="journal article" date="2020" name="Mol. Plant">
        <title>The Chromosome-Based Rubber Tree Genome Provides New Insights into Spurge Genome Evolution and Rubber Biosynthesis.</title>
        <authorList>
            <person name="Liu J."/>
            <person name="Shi C."/>
            <person name="Shi C.C."/>
            <person name="Li W."/>
            <person name="Zhang Q.J."/>
            <person name="Zhang Y."/>
            <person name="Li K."/>
            <person name="Lu H.F."/>
            <person name="Shi C."/>
            <person name="Zhu S.T."/>
            <person name="Xiao Z.Y."/>
            <person name="Nan H."/>
            <person name="Yue Y."/>
            <person name="Zhu X.G."/>
            <person name="Wu Y."/>
            <person name="Hong X.N."/>
            <person name="Fan G.Y."/>
            <person name="Tong Y."/>
            <person name="Zhang D."/>
            <person name="Mao C.L."/>
            <person name="Liu Y.L."/>
            <person name="Hao S.J."/>
            <person name="Liu W.Q."/>
            <person name="Lv M.Q."/>
            <person name="Zhang H.B."/>
            <person name="Liu Y."/>
            <person name="Hu-Tang G.R."/>
            <person name="Wang J.P."/>
            <person name="Wang J.H."/>
            <person name="Sun Y.H."/>
            <person name="Ni S.B."/>
            <person name="Chen W.B."/>
            <person name="Zhang X.C."/>
            <person name="Jiao Y.N."/>
            <person name="Eichler E.E."/>
            <person name="Li G.H."/>
            <person name="Liu X."/>
            <person name="Gao L.Z."/>
        </authorList>
    </citation>
    <scope>NUCLEOTIDE SEQUENCE [LARGE SCALE GENOMIC DNA]</scope>
    <source>
        <strain evidence="7">cv. GT1</strain>
        <tissue evidence="6">Leaf</tissue>
    </source>
</reference>
<dbReference type="InterPro" id="IPR041118">
    <property type="entry name" value="Rx_N"/>
</dbReference>
<keyword evidence="4" id="KW-0067">ATP-binding</keyword>
<accession>A0A6A6N6W6</accession>
<dbReference type="Pfam" id="PF18052">
    <property type="entry name" value="Rx_N"/>
    <property type="match status" value="1"/>
</dbReference>
<evidence type="ECO:0000256" key="1">
    <source>
        <dbReference type="ARBA" id="ARBA00022737"/>
    </source>
</evidence>
<dbReference type="GO" id="GO:0006952">
    <property type="term" value="P:defense response"/>
    <property type="evidence" value="ECO:0007669"/>
    <property type="project" value="UniProtKB-KW"/>
</dbReference>
<proteinExistence type="predicted"/>
<keyword evidence="7" id="KW-1185">Reference proteome</keyword>
<protein>
    <recommendedName>
        <fullName evidence="5">Disease resistance N-terminal domain-containing protein</fullName>
    </recommendedName>
</protein>
<dbReference type="AlphaFoldDB" id="A0A6A6N6W6"/>
<dbReference type="PANTHER" id="PTHR36766">
    <property type="entry name" value="PLANT BROAD-SPECTRUM MILDEW RESISTANCE PROTEIN RPW8"/>
    <property type="match status" value="1"/>
</dbReference>
<evidence type="ECO:0000259" key="5">
    <source>
        <dbReference type="Pfam" id="PF18052"/>
    </source>
</evidence>
<dbReference type="GO" id="GO:0005524">
    <property type="term" value="F:ATP binding"/>
    <property type="evidence" value="ECO:0007669"/>
    <property type="project" value="UniProtKB-KW"/>
</dbReference>
<evidence type="ECO:0000313" key="6">
    <source>
        <dbReference type="EMBL" id="KAF2320298.1"/>
    </source>
</evidence>
<evidence type="ECO:0000256" key="2">
    <source>
        <dbReference type="ARBA" id="ARBA00022741"/>
    </source>
</evidence>
<keyword evidence="1" id="KW-0677">Repeat</keyword>
<sequence length="189" mass="21703">MGLLLRLDSVPGFNPTVREARRRSAVGLWGCRRLVDGICGSAGHDWCVGCGFARDWNEVLAEMEREVSTIKAVLLHAEELSSENRQIKEWLSMLKDAFYDADDLLDELSLKALQKQVMTGTRMAKEVRLFFSSSNPFAYGLKMAHKIKAIRERLDEIAENRKFFLEERHEERRIAANNGRPKLNPHHLH</sequence>
<organism evidence="6 7">
    <name type="scientific">Hevea brasiliensis</name>
    <name type="common">Para rubber tree</name>
    <name type="synonym">Siphonia brasiliensis</name>
    <dbReference type="NCBI Taxonomy" id="3981"/>
    <lineage>
        <taxon>Eukaryota</taxon>
        <taxon>Viridiplantae</taxon>
        <taxon>Streptophyta</taxon>
        <taxon>Embryophyta</taxon>
        <taxon>Tracheophyta</taxon>
        <taxon>Spermatophyta</taxon>
        <taxon>Magnoliopsida</taxon>
        <taxon>eudicotyledons</taxon>
        <taxon>Gunneridae</taxon>
        <taxon>Pentapetalae</taxon>
        <taxon>rosids</taxon>
        <taxon>fabids</taxon>
        <taxon>Malpighiales</taxon>
        <taxon>Euphorbiaceae</taxon>
        <taxon>Crotonoideae</taxon>
        <taxon>Micrandreae</taxon>
        <taxon>Hevea</taxon>
    </lineage>
</organism>
<keyword evidence="3" id="KW-0611">Plant defense</keyword>
<keyword evidence="2" id="KW-0547">Nucleotide-binding</keyword>
<dbReference type="Gene3D" id="1.20.5.4130">
    <property type="match status" value="1"/>
</dbReference>
<feature type="domain" description="Disease resistance N-terminal" evidence="5">
    <location>
        <begin position="57"/>
        <end position="122"/>
    </location>
</feature>
<dbReference type="EMBL" id="JAAGAX010000003">
    <property type="protein sequence ID" value="KAF2320298.1"/>
    <property type="molecule type" value="Genomic_DNA"/>
</dbReference>
<evidence type="ECO:0000313" key="7">
    <source>
        <dbReference type="Proteomes" id="UP000467840"/>
    </source>
</evidence>